<accession>A0A1G9FGL6</accession>
<dbReference type="InterPro" id="IPR053959">
    <property type="entry name" value="YvlB/LiaX_N"/>
</dbReference>
<dbReference type="Proteomes" id="UP000198662">
    <property type="component" value="Unassembled WGS sequence"/>
</dbReference>
<sequence>MKRKPGTVNEQRRQILQMLADGKITADEAERLLTAVETVEEPDPAAPTRGKGRPKYLRLIVDANDEHSGETKVNIRVPLKLLRAGMRLAVFVPPQALERANQELVKQGVPIDLTEIKPNQLEDLVDALDDLTLDVDQTDTKVRIFCE</sequence>
<protein>
    <recommendedName>
        <fullName evidence="1">YvlB/LiaX N-terminal domain-containing protein</fullName>
    </recommendedName>
</protein>
<name>A0A1G9FGL6_9ACTN</name>
<dbReference type="EMBL" id="FNGF01000002">
    <property type="protein sequence ID" value="SDK87293.1"/>
    <property type="molecule type" value="Genomic_DNA"/>
</dbReference>
<keyword evidence="3" id="KW-1185">Reference proteome</keyword>
<dbReference type="Pfam" id="PF22746">
    <property type="entry name" value="SHOCT-like_DUF2089-C"/>
    <property type="match status" value="1"/>
</dbReference>
<reference evidence="3" key="1">
    <citation type="submission" date="2016-10" db="EMBL/GenBank/DDBJ databases">
        <authorList>
            <person name="Varghese N."/>
            <person name="Submissions S."/>
        </authorList>
    </citation>
    <scope>NUCLEOTIDE SEQUENCE [LARGE SCALE GENOMIC DNA]</scope>
    <source>
        <strain evidence="3">CGMCC 4.3147</strain>
    </source>
</reference>
<organism evidence="2 3">
    <name type="scientific">Glycomyces sambucus</name>
    <dbReference type="NCBI Taxonomy" id="380244"/>
    <lineage>
        <taxon>Bacteria</taxon>
        <taxon>Bacillati</taxon>
        <taxon>Actinomycetota</taxon>
        <taxon>Actinomycetes</taxon>
        <taxon>Glycomycetales</taxon>
        <taxon>Glycomycetaceae</taxon>
        <taxon>Glycomyces</taxon>
    </lineage>
</organism>
<evidence type="ECO:0000259" key="1">
    <source>
        <dbReference type="Pfam" id="PF22746"/>
    </source>
</evidence>
<evidence type="ECO:0000313" key="2">
    <source>
        <dbReference type="EMBL" id="SDK87293.1"/>
    </source>
</evidence>
<proteinExistence type="predicted"/>
<feature type="domain" description="YvlB/LiaX N-terminal" evidence="1">
    <location>
        <begin position="10"/>
        <end position="40"/>
    </location>
</feature>
<gene>
    <name evidence="2" type="ORF">SAMN05216298_1766</name>
</gene>
<evidence type="ECO:0000313" key="3">
    <source>
        <dbReference type="Proteomes" id="UP000198662"/>
    </source>
</evidence>
<dbReference type="STRING" id="380244.SAMN05216298_1766"/>
<dbReference type="AlphaFoldDB" id="A0A1G9FGL6"/>